<dbReference type="CDD" id="cd00432">
    <property type="entry name" value="Ribosomal_L18_L5e"/>
    <property type="match status" value="1"/>
</dbReference>
<keyword evidence="2 7" id="KW-0699">rRNA-binding</keyword>
<gene>
    <name evidence="7 8" type="primary">rplR</name>
    <name evidence="8" type="ORF">LKD31_09220</name>
</gene>
<dbReference type="FunFam" id="3.30.420.100:FF:000001">
    <property type="entry name" value="50S ribosomal protein L18"/>
    <property type="match status" value="1"/>
</dbReference>
<keyword evidence="4 7" id="KW-0689">Ribosomal protein</keyword>
<evidence type="ECO:0000256" key="2">
    <source>
        <dbReference type="ARBA" id="ARBA00022730"/>
    </source>
</evidence>
<dbReference type="PANTHER" id="PTHR12899">
    <property type="entry name" value="39S RIBOSOMAL PROTEIN L18, MITOCHONDRIAL"/>
    <property type="match status" value="1"/>
</dbReference>
<dbReference type="InterPro" id="IPR005484">
    <property type="entry name" value="Ribosomal_uL18_bac/plant/anim"/>
</dbReference>
<comment type="caution">
    <text evidence="8">The sequence shown here is derived from an EMBL/GenBank/DDBJ whole genome shotgun (WGS) entry which is preliminary data.</text>
</comment>
<accession>A0AAE3AIV0</accession>
<dbReference type="InterPro" id="IPR057268">
    <property type="entry name" value="Ribosomal_L18"/>
</dbReference>
<keyword evidence="5 7" id="KW-0687">Ribonucleoprotein</keyword>
<dbReference type="Proteomes" id="UP001199424">
    <property type="component" value="Unassembled WGS sequence"/>
</dbReference>
<dbReference type="GO" id="GO:0008097">
    <property type="term" value="F:5S rRNA binding"/>
    <property type="evidence" value="ECO:0007669"/>
    <property type="project" value="TreeGrafter"/>
</dbReference>
<dbReference type="PANTHER" id="PTHR12899:SF3">
    <property type="entry name" value="LARGE RIBOSOMAL SUBUNIT PROTEIN UL18M"/>
    <property type="match status" value="1"/>
</dbReference>
<evidence type="ECO:0000256" key="6">
    <source>
        <dbReference type="ARBA" id="ARBA00035197"/>
    </source>
</evidence>
<evidence type="ECO:0000313" key="8">
    <source>
        <dbReference type="EMBL" id="MCC2137197.1"/>
    </source>
</evidence>
<name>A0AAE3AIV0_9FIRM</name>
<dbReference type="EMBL" id="JAJEQC010000008">
    <property type="protein sequence ID" value="MCC2137197.1"/>
    <property type="molecule type" value="Genomic_DNA"/>
</dbReference>
<dbReference type="HAMAP" id="MF_01337_B">
    <property type="entry name" value="Ribosomal_uL18_B"/>
    <property type="match status" value="1"/>
</dbReference>
<comment type="function">
    <text evidence="7">This is one of the proteins that bind and probably mediate the attachment of the 5S RNA into the large ribosomal subunit, where it forms part of the central protuberance.</text>
</comment>
<evidence type="ECO:0000256" key="1">
    <source>
        <dbReference type="ARBA" id="ARBA00007116"/>
    </source>
</evidence>
<dbReference type="SUPFAM" id="SSF53137">
    <property type="entry name" value="Translational machinery components"/>
    <property type="match status" value="1"/>
</dbReference>
<dbReference type="Gene3D" id="3.30.420.100">
    <property type="match status" value="1"/>
</dbReference>
<dbReference type="NCBIfam" id="TIGR00060">
    <property type="entry name" value="L18_bact"/>
    <property type="match status" value="1"/>
</dbReference>
<sequence>MVSKADKNVARLRRHKRVRGKISGTPERPRLDVFRSNMHIYAQIIDDVNGVTLCAASSVEKAFTGNGGNKEAAHAVGKLIAERAAEKGITDVVFDRGGYIFHGRVKELADGAREGGLNF</sequence>
<evidence type="ECO:0000313" key="9">
    <source>
        <dbReference type="Proteomes" id="UP001199424"/>
    </source>
</evidence>
<evidence type="ECO:0000256" key="3">
    <source>
        <dbReference type="ARBA" id="ARBA00022884"/>
    </source>
</evidence>
<evidence type="ECO:0000256" key="7">
    <source>
        <dbReference type="HAMAP-Rule" id="MF_01337"/>
    </source>
</evidence>
<reference evidence="8" key="1">
    <citation type="submission" date="2021-10" db="EMBL/GenBank/DDBJ databases">
        <title>Anaerobic single-cell dispensing facilitates the cultivation of human gut bacteria.</title>
        <authorList>
            <person name="Afrizal A."/>
        </authorList>
    </citation>
    <scope>NUCLEOTIDE SEQUENCE</scope>
    <source>
        <strain evidence="8">CLA-AA-H250</strain>
    </source>
</reference>
<dbReference type="Pfam" id="PF00861">
    <property type="entry name" value="Ribosomal_L18p"/>
    <property type="match status" value="1"/>
</dbReference>
<keyword evidence="3 7" id="KW-0694">RNA-binding</keyword>
<dbReference type="GO" id="GO:0006412">
    <property type="term" value="P:translation"/>
    <property type="evidence" value="ECO:0007669"/>
    <property type="project" value="UniProtKB-UniRule"/>
</dbReference>
<evidence type="ECO:0000256" key="5">
    <source>
        <dbReference type="ARBA" id="ARBA00023274"/>
    </source>
</evidence>
<evidence type="ECO:0000256" key="4">
    <source>
        <dbReference type="ARBA" id="ARBA00022980"/>
    </source>
</evidence>
<dbReference type="RefSeq" id="WP_176819628.1">
    <property type="nucleotide sequence ID" value="NZ_JAJEQC010000008.1"/>
</dbReference>
<protein>
    <recommendedName>
        <fullName evidence="6 7">Large ribosomal subunit protein uL18</fullName>
    </recommendedName>
</protein>
<comment type="similarity">
    <text evidence="1 7">Belongs to the universal ribosomal protein uL18 family.</text>
</comment>
<dbReference type="GO" id="GO:0022625">
    <property type="term" value="C:cytosolic large ribosomal subunit"/>
    <property type="evidence" value="ECO:0007669"/>
    <property type="project" value="TreeGrafter"/>
</dbReference>
<keyword evidence="9" id="KW-1185">Reference proteome</keyword>
<proteinExistence type="inferred from homology"/>
<dbReference type="InterPro" id="IPR004389">
    <property type="entry name" value="Ribosomal_uL18_bac-type"/>
</dbReference>
<organism evidence="8 9">
    <name type="scientific">Hominenteromicrobium mulieris</name>
    <dbReference type="NCBI Taxonomy" id="2885357"/>
    <lineage>
        <taxon>Bacteria</taxon>
        <taxon>Bacillati</taxon>
        <taxon>Bacillota</taxon>
        <taxon>Clostridia</taxon>
        <taxon>Eubacteriales</taxon>
        <taxon>Oscillospiraceae</taxon>
        <taxon>Hominenteromicrobium</taxon>
    </lineage>
</organism>
<dbReference type="AlphaFoldDB" id="A0AAE3AIV0"/>
<comment type="subunit">
    <text evidence="7">Part of the 50S ribosomal subunit; part of the 5S rRNA/L5/L18/L25 subcomplex. Contacts the 5S and 23S rRNAs.</text>
</comment>
<dbReference type="GO" id="GO:0003735">
    <property type="term" value="F:structural constituent of ribosome"/>
    <property type="evidence" value="ECO:0007669"/>
    <property type="project" value="InterPro"/>
</dbReference>